<accession>A0A7G7W6Z8</accession>
<protein>
    <submittedName>
        <fullName evidence="1">Uncharacterized protein</fullName>
    </submittedName>
</protein>
<reference evidence="1 2" key="1">
    <citation type="submission" date="2020-08" db="EMBL/GenBank/DDBJ databases">
        <title>Hymenobacter sp. S2-20-2 genome sequencing.</title>
        <authorList>
            <person name="Jin L."/>
        </authorList>
    </citation>
    <scope>NUCLEOTIDE SEQUENCE [LARGE SCALE GENOMIC DNA]</scope>
    <source>
        <strain evidence="1 2">S2-20-2</strain>
    </source>
</reference>
<organism evidence="1 2">
    <name type="scientific">Hymenobacter sediminicola</name>
    <dbReference type="NCBI Taxonomy" id="2761579"/>
    <lineage>
        <taxon>Bacteria</taxon>
        <taxon>Pseudomonadati</taxon>
        <taxon>Bacteroidota</taxon>
        <taxon>Cytophagia</taxon>
        <taxon>Cytophagales</taxon>
        <taxon>Hymenobacteraceae</taxon>
        <taxon>Hymenobacter</taxon>
    </lineage>
</organism>
<dbReference type="KEGG" id="hsk:H4317_18660"/>
<dbReference type="Proteomes" id="UP000515489">
    <property type="component" value="Chromosome"/>
</dbReference>
<sequence length="57" mass="6101">MRQVGWGSLEVAIRMRQPACGSLESTRLMRQIVVGEVGASGGSALGEAHPVAPQRRR</sequence>
<name>A0A7G7W6Z8_9BACT</name>
<dbReference type="AlphaFoldDB" id="A0A7G7W6Z8"/>
<evidence type="ECO:0000313" key="1">
    <source>
        <dbReference type="EMBL" id="QNH62141.1"/>
    </source>
</evidence>
<evidence type="ECO:0000313" key="2">
    <source>
        <dbReference type="Proteomes" id="UP000515489"/>
    </source>
</evidence>
<keyword evidence="2" id="KW-1185">Reference proteome</keyword>
<dbReference type="EMBL" id="CP060202">
    <property type="protein sequence ID" value="QNH62141.1"/>
    <property type="molecule type" value="Genomic_DNA"/>
</dbReference>
<proteinExistence type="predicted"/>
<dbReference type="RefSeq" id="WP_185888058.1">
    <property type="nucleotide sequence ID" value="NZ_CP060202.1"/>
</dbReference>
<gene>
    <name evidence="1" type="ORF">H4317_18660</name>
</gene>